<proteinExistence type="predicted"/>
<organism evidence="1 2">
    <name type="scientific">Aromia moschata</name>
    <dbReference type="NCBI Taxonomy" id="1265417"/>
    <lineage>
        <taxon>Eukaryota</taxon>
        <taxon>Metazoa</taxon>
        <taxon>Ecdysozoa</taxon>
        <taxon>Arthropoda</taxon>
        <taxon>Hexapoda</taxon>
        <taxon>Insecta</taxon>
        <taxon>Pterygota</taxon>
        <taxon>Neoptera</taxon>
        <taxon>Endopterygota</taxon>
        <taxon>Coleoptera</taxon>
        <taxon>Polyphaga</taxon>
        <taxon>Cucujiformia</taxon>
        <taxon>Chrysomeloidea</taxon>
        <taxon>Cerambycidae</taxon>
        <taxon>Cerambycinae</taxon>
        <taxon>Callichromatini</taxon>
        <taxon>Aromia</taxon>
    </lineage>
</organism>
<dbReference type="PANTHER" id="PTHR46060:SF1">
    <property type="entry name" value="MARINER MOS1 TRANSPOSASE-LIKE PROTEIN"/>
    <property type="match status" value="1"/>
</dbReference>
<dbReference type="EMBL" id="JAPWTK010000489">
    <property type="protein sequence ID" value="KAJ8939425.1"/>
    <property type="molecule type" value="Genomic_DNA"/>
</dbReference>
<sequence length="118" mass="13734">MLFLIGTFKLHYLQQYEVCNLSNETGIVAPDLATLRRHDLEELVLSGFASDLDTVQWIFLQNINTPRDTVFSRAQVFRWFKDFSEGRESIEDQPRSGRPLSSRTDENVDRIQDLVKEV</sequence>
<gene>
    <name evidence="1" type="ORF">NQ318_021929</name>
</gene>
<comment type="caution">
    <text evidence="1">The sequence shown here is derived from an EMBL/GenBank/DDBJ whole genome shotgun (WGS) entry which is preliminary data.</text>
</comment>
<dbReference type="InterPro" id="IPR052709">
    <property type="entry name" value="Transposase-MT_Hybrid"/>
</dbReference>
<evidence type="ECO:0000313" key="2">
    <source>
        <dbReference type="Proteomes" id="UP001162162"/>
    </source>
</evidence>
<reference evidence="1" key="1">
    <citation type="journal article" date="2023" name="Insect Mol. Biol.">
        <title>Genome sequencing provides insights into the evolution of gene families encoding plant cell wall-degrading enzymes in longhorned beetles.</title>
        <authorList>
            <person name="Shin N.R."/>
            <person name="Okamura Y."/>
            <person name="Kirsch R."/>
            <person name="Pauchet Y."/>
        </authorList>
    </citation>
    <scope>NUCLEOTIDE SEQUENCE</scope>
    <source>
        <strain evidence="1">AMC_N1</strain>
    </source>
</reference>
<name>A0AAV8XLT9_9CUCU</name>
<dbReference type="PANTHER" id="PTHR46060">
    <property type="entry name" value="MARINER MOS1 TRANSPOSASE-LIKE PROTEIN"/>
    <property type="match status" value="1"/>
</dbReference>
<protein>
    <submittedName>
        <fullName evidence="1">Uncharacterized protein</fullName>
    </submittedName>
</protein>
<feature type="non-terminal residue" evidence="1">
    <location>
        <position position="118"/>
    </location>
</feature>
<accession>A0AAV8XLT9</accession>
<keyword evidence="2" id="KW-1185">Reference proteome</keyword>
<dbReference type="Proteomes" id="UP001162162">
    <property type="component" value="Unassembled WGS sequence"/>
</dbReference>
<evidence type="ECO:0000313" key="1">
    <source>
        <dbReference type="EMBL" id="KAJ8939425.1"/>
    </source>
</evidence>
<dbReference type="AlphaFoldDB" id="A0AAV8XLT9"/>